<organism evidence="1 2">
    <name type="scientific">Thermoproteota archaeon</name>
    <dbReference type="NCBI Taxonomy" id="2056631"/>
    <lineage>
        <taxon>Archaea</taxon>
        <taxon>Thermoproteota</taxon>
    </lineage>
</organism>
<evidence type="ECO:0000313" key="2">
    <source>
        <dbReference type="Proteomes" id="UP000268446"/>
    </source>
</evidence>
<dbReference type="EMBL" id="QMQZ01000042">
    <property type="protein sequence ID" value="RLE51614.1"/>
    <property type="molecule type" value="Genomic_DNA"/>
</dbReference>
<sequence>MIKVTVEAEVKPTEDMEKVKQAITNVFTPDNIRIDERFGKKFLVAEAKGAESLAKLHALLRREQILDAARKMMKRWSSQDRVIFFLNKQVAYV</sequence>
<dbReference type="SUPFAM" id="SSF55282">
    <property type="entry name" value="RL5-like"/>
    <property type="match status" value="1"/>
</dbReference>
<dbReference type="PANTHER" id="PTHR39652">
    <property type="entry name" value="UPF0201 PROTEIN TK1335"/>
    <property type="match status" value="1"/>
</dbReference>
<dbReference type="InterPro" id="IPR022803">
    <property type="entry name" value="Ribosomal_uL5_dom_sf"/>
</dbReference>
<feature type="non-terminal residue" evidence="1">
    <location>
        <position position="93"/>
    </location>
</feature>
<comment type="caution">
    <text evidence="1">The sequence shown here is derived from an EMBL/GenBank/DDBJ whole genome shotgun (WGS) entry which is preliminary data.</text>
</comment>
<dbReference type="Pfam" id="PF01877">
    <property type="entry name" value="RNA_binding"/>
    <property type="match status" value="1"/>
</dbReference>
<dbReference type="Proteomes" id="UP000268446">
    <property type="component" value="Unassembled WGS sequence"/>
</dbReference>
<gene>
    <name evidence="1" type="ORF">DRJ20_01780</name>
</gene>
<dbReference type="AlphaFoldDB" id="A0A497EW61"/>
<dbReference type="InterPro" id="IPR002739">
    <property type="entry name" value="PAB1135-like"/>
</dbReference>
<protein>
    <submittedName>
        <fullName evidence="1">Uncharacterized protein</fullName>
    </submittedName>
</protein>
<reference evidence="1 2" key="1">
    <citation type="submission" date="2018-06" db="EMBL/GenBank/DDBJ databases">
        <title>Extensive metabolic versatility and redundancy in microbially diverse, dynamic hydrothermal sediments.</title>
        <authorList>
            <person name="Dombrowski N."/>
            <person name="Teske A."/>
            <person name="Baker B.J."/>
        </authorList>
    </citation>
    <scope>NUCLEOTIDE SEQUENCE [LARGE SCALE GENOMIC DNA]</scope>
    <source>
        <strain evidence="1">B29_G17</strain>
    </source>
</reference>
<dbReference type="Gene3D" id="3.30.1440.10">
    <property type="match status" value="1"/>
</dbReference>
<proteinExistence type="predicted"/>
<evidence type="ECO:0000313" key="1">
    <source>
        <dbReference type="EMBL" id="RLE51614.1"/>
    </source>
</evidence>
<accession>A0A497EW61</accession>
<name>A0A497EW61_9CREN</name>
<dbReference type="PANTHER" id="PTHR39652:SF1">
    <property type="entry name" value="UPF0201 PROTEIN TK1335"/>
    <property type="match status" value="1"/>
</dbReference>